<feature type="transmembrane region" description="Helical" evidence="1">
    <location>
        <begin position="31"/>
        <end position="61"/>
    </location>
</feature>
<dbReference type="Proteomes" id="UP001206925">
    <property type="component" value="Unassembled WGS sequence"/>
</dbReference>
<keyword evidence="4" id="KW-1185">Reference proteome</keyword>
<dbReference type="AlphaFoldDB" id="A0AAD5GBQ3"/>
<reference evidence="3" key="1">
    <citation type="submission" date="2022-06" db="EMBL/GenBank/DDBJ databases">
        <title>Uncovering the hologenomic basis of an extraordinary plant invasion.</title>
        <authorList>
            <person name="Bieker V.C."/>
            <person name="Martin M.D."/>
            <person name="Gilbert T."/>
            <person name="Hodgins K."/>
            <person name="Battlay P."/>
            <person name="Petersen B."/>
            <person name="Wilson J."/>
        </authorList>
    </citation>
    <scope>NUCLEOTIDE SEQUENCE</scope>
    <source>
        <strain evidence="3">AA19_3_7</strain>
        <tissue evidence="3">Leaf</tissue>
    </source>
</reference>
<dbReference type="EMBL" id="JAMZMK010009690">
    <property type="protein sequence ID" value="KAI7734576.1"/>
    <property type="molecule type" value="Genomic_DNA"/>
</dbReference>
<keyword evidence="2" id="KW-0732">Signal</keyword>
<evidence type="ECO:0000256" key="2">
    <source>
        <dbReference type="SAM" id="SignalP"/>
    </source>
</evidence>
<proteinExistence type="predicted"/>
<evidence type="ECO:0000313" key="4">
    <source>
        <dbReference type="Proteomes" id="UP001206925"/>
    </source>
</evidence>
<gene>
    <name evidence="3" type="ORF">M8C21_009828</name>
</gene>
<sequence>MVWLLWMIMHGRVCAGALKHDYIRVQSVSLFDFWVIVFTHVFLFQLPALTAPYAIFVGYIISPSNKPYTIASELSVNRCVANTPHLHDISVFRNRVVGLLCGSGRCRRPNP</sequence>
<comment type="caution">
    <text evidence="3">The sequence shown here is derived from an EMBL/GenBank/DDBJ whole genome shotgun (WGS) entry which is preliminary data.</text>
</comment>
<keyword evidence="1" id="KW-1133">Transmembrane helix</keyword>
<protein>
    <recommendedName>
        <fullName evidence="5">Secreted peptide</fullName>
    </recommendedName>
</protein>
<keyword evidence="1" id="KW-0472">Membrane</keyword>
<evidence type="ECO:0000256" key="1">
    <source>
        <dbReference type="SAM" id="Phobius"/>
    </source>
</evidence>
<evidence type="ECO:0008006" key="5">
    <source>
        <dbReference type="Google" id="ProtNLM"/>
    </source>
</evidence>
<name>A0AAD5GBQ3_AMBAR</name>
<accession>A0AAD5GBQ3</accession>
<feature type="signal peptide" evidence="2">
    <location>
        <begin position="1"/>
        <end position="15"/>
    </location>
</feature>
<feature type="chain" id="PRO_5042122761" description="Secreted peptide" evidence="2">
    <location>
        <begin position="16"/>
        <end position="111"/>
    </location>
</feature>
<organism evidence="3 4">
    <name type="scientific">Ambrosia artemisiifolia</name>
    <name type="common">Common ragweed</name>
    <dbReference type="NCBI Taxonomy" id="4212"/>
    <lineage>
        <taxon>Eukaryota</taxon>
        <taxon>Viridiplantae</taxon>
        <taxon>Streptophyta</taxon>
        <taxon>Embryophyta</taxon>
        <taxon>Tracheophyta</taxon>
        <taxon>Spermatophyta</taxon>
        <taxon>Magnoliopsida</taxon>
        <taxon>eudicotyledons</taxon>
        <taxon>Gunneridae</taxon>
        <taxon>Pentapetalae</taxon>
        <taxon>asterids</taxon>
        <taxon>campanulids</taxon>
        <taxon>Asterales</taxon>
        <taxon>Asteraceae</taxon>
        <taxon>Asteroideae</taxon>
        <taxon>Heliantheae alliance</taxon>
        <taxon>Heliantheae</taxon>
        <taxon>Ambrosia</taxon>
    </lineage>
</organism>
<evidence type="ECO:0000313" key="3">
    <source>
        <dbReference type="EMBL" id="KAI7734576.1"/>
    </source>
</evidence>
<keyword evidence="1" id="KW-0812">Transmembrane</keyword>